<name>A0A4Q0VD28_CLOTA</name>
<dbReference type="PANTHER" id="PTHR43193:SF2">
    <property type="entry name" value="POLYFERREDOXIN PROTEIN FWDF"/>
    <property type="match status" value="1"/>
</dbReference>
<dbReference type="RefSeq" id="WP_129030321.1">
    <property type="nucleotide sequence ID" value="NZ_QMAP01000005.1"/>
</dbReference>
<feature type="domain" description="4Fe-4S ferredoxin-type" evidence="4">
    <location>
        <begin position="36"/>
        <end position="66"/>
    </location>
</feature>
<dbReference type="Gene3D" id="3.30.70.20">
    <property type="match status" value="1"/>
</dbReference>
<keyword evidence="3" id="KW-0411">Iron-sulfur</keyword>
<evidence type="ECO:0000313" key="8">
    <source>
        <dbReference type="Proteomes" id="UP001321763"/>
    </source>
</evidence>
<evidence type="ECO:0000259" key="4">
    <source>
        <dbReference type="PROSITE" id="PS51379"/>
    </source>
</evidence>
<dbReference type="PROSITE" id="PS51379">
    <property type="entry name" value="4FE4S_FER_2"/>
    <property type="match status" value="2"/>
</dbReference>
<dbReference type="Pfam" id="PF04432">
    <property type="entry name" value="FrhB_FdhB_C"/>
    <property type="match status" value="1"/>
</dbReference>
<dbReference type="InterPro" id="IPR007525">
    <property type="entry name" value="FrhB_FdhB_C"/>
</dbReference>
<dbReference type="SUPFAM" id="SSF54862">
    <property type="entry name" value="4Fe-4S ferredoxins"/>
    <property type="match status" value="1"/>
</dbReference>
<dbReference type="InterPro" id="IPR017896">
    <property type="entry name" value="4Fe4S_Fe-S-bd"/>
</dbReference>
<dbReference type="PROSITE" id="PS00198">
    <property type="entry name" value="4FE4S_FER_1"/>
    <property type="match status" value="1"/>
</dbReference>
<dbReference type="EMBL" id="QMAP01000005">
    <property type="protein sequence ID" value="RXI48989.1"/>
    <property type="molecule type" value="Genomic_DNA"/>
</dbReference>
<keyword evidence="1" id="KW-0479">Metal-binding</keyword>
<evidence type="ECO:0000256" key="1">
    <source>
        <dbReference type="ARBA" id="ARBA00022723"/>
    </source>
</evidence>
<evidence type="ECO:0000313" key="7">
    <source>
        <dbReference type="Proteomes" id="UP000290921"/>
    </source>
</evidence>
<accession>A0A4Q0VD28</accession>
<evidence type="ECO:0000256" key="2">
    <source>
        <dbReference type="ARBA" id="ARBA00023004"/>
    </source>
</evidence>
<gene>
    <name evidence="6" type="ORF">DP130_06145</name>
    <name evidence="5" type="ORF">K234311028_21960</name>
</gene>
<dbReference type="AlphaFoldDB" id="A0A4Q0VD28"/>
<protein>
    <submittedName>
        <fullName evidence="6">4Fe-4S ferredoxin</fullName>
    </submittedName>
    <submittedName>
        <fullName evidence="5">F420H2-dehydrogenase subunit</fullName>
    </submittedName>
</protein>
<dbReference type="GO" id="GO:0046872">
    <property type="term" value="F:metal ion binding"/>
    <property type="evidence" value="ECO:0007669"/>
    <property type="project" value="UniProtKB-KW"/>
</dbReference>
<dbReference type="Pfam" id="PF12838">
    <property type="entry name" value="Fer4_7"/>
    <property type="match status" value="1"/>
</dbReference>
<dbReference type="InterPro" id="IPR052977">
    <property type="entry name" value="Polyferredoxin-like_ET"/>
</dbReference>
<dbReference type="Proteomes" id="UP000290921">
    <property type="component" value="Unassembled WGS sequence"/>
</dbReference>
<dbReference type="EMBL" id="AP026818">
    <property type="protein sequence ID" value="BDR81950.1"/>
    <property type="molecule type" value="Genomic_DNA"/>
</dbReference>
<feature type="domain" description="4Fe-4S ferredoxin-type" evidence="4">
    <location>
        <begin position="2"/>
        <end position="31"/>
    </location>
</feature>
<dbReference type="SUPFAM" id="SSF143437">
    <property type="entry name" value="THUMP domain-like"/>
    <property type="match status" value="1"/>
</dbReference>
<sequence>MESIFSRKENCCGCSACYNTCPKQAISMESDEEGFLYPVIEKSLCVDCGKCIKVCPIIQSGNYKHKFIPEFFVAKHKSKEVLMKSTSGGAFTAISDEILRQGGVVYGADYDHEFRVMHKRAENEEQRNRMRVSKYVQSNLGDIFQQVKVDLTNQKIVLFTGTPCQIAGLRGFMGDSPVVKNLYLCDLICYGIPSPLIWEDYKNILEKEYGGKLVDVKFRSKLIGWSRKKSNESFLFKTSNSESFHHDGRFYQLFFGKKTIIRPSCGECSYTDIHRSSDITIADYWGIEKYASEWMDAKGVSLIMTNTPKGEELLMKCSATIKYEKRAKEESLAEQQRLSGPIEFPEDRKEFWEQYQKFGLAHLLDQLPEEF</sequence>
<reference evidence="5 8" key="2">
    <citation type="submission" date="2022-09" db="EMBL/GenBank/DDBJ databases">
        <title>complete genome sequences of Clostridium tetani str. KHSU-234311-028 isolated from soil.</title>
        <authorList>
            <person name="Sekizuka T."/>
            <person name="Shitada C."/>
            <person name="Takahashi M."/>
            <person name="Kuroda M."/>
        </authorList>
    </citation>
    <scope>NUCLEOTIDE SEQUENCE [LARGE SCALE GENOMIC DNA]</scope>
    <source>
        <strain evidence="5 8">KHSU-234311-028</strain>
    </source>
</reference>
<organism evidence="6 7">
    <name type="scientific">Clostridium tetani</name>
    <dbReference type="NCBI Taxonomy" id="1513"/>
    <lineage>
        <taxon>Bacteria</taxon>
        <taxon>Bacillati</taxon>
        <taxon>Bacillota</taxon>
        <taxon>Clostridia</taxon>
        <taxon>Eubacteriales</taxon>
        <taxon>Clostridiaceae</taxon>
        <taxon>Clostridium</taxon>
    </lineage>
</organism>
<dbReference type="PANTHER" id="PTHR43193">
    <property type="match status" value="1"/>
</dbReference>
<evidence type="ECO:0000256" key="3">
    <source>
        <dbReference type="ARBA" id="ARBA00023014"/>
    </source>
</evidence>
<reference evidence="6 7" key="1">
    <citation type="submission" date="2018-06" db="EMBL/GenBank/DDBJ databases">
        <title>Genome conservation of Clostridium tetani.</title>
        <authorList>
            <person name="Bruggemann H."/>
            <person name="Popoff M.R."/>
        </authorList>
    </citation>
    <scope>NUCLEOTIDE SEQUENCE [LARGE SCALE GENOMIC DNA]</scope>
    <source>
        <strain evidence="6 7">2017.061</strain>
    </source>
</reference>
<evidence type="ECO:0000313" key="5">
    <source>
        <dbReference type="EMBL" id="BDR81950.1"/>
    </source>
</evidence>
<keyword evidence="2" id="KW-0408">Iron</keyword>
<proteinExistence type="predicted"/>
<evidence type="ECO:0000313" key="6">
    <source>
        <dbReference type="EMBL" id="RXI48989.1"/>
    </source>
</evidence>
<dbReference type="Proteomes" id="UP001321763">
    <property type="component" value="Chromosome"/>
</dbReference>
<dbReference type="GO" id="GO:0051536">
    <property type="term" value="F:iron-sulfur cluster binding"/>
    <property type="evidence" value="ECO:0007669"/>
    <property type="project" value="UniProtKB-KW"/>
</dbReference>
<dbReference type="InterPro" id="IPR017900">
    <property type="entry name" value="4Fe4S_Fe_S_CS"/>
</dbReference>